<organism evidence="8 9">
    <name type="scientific">Variimorphobacter saccharofermentans</name>
    <dbReference type="NCBI Taxonomy" id="2755051"/>
    <lineage>
        <taxon>Bacteria</taxon>
        <taxon>Bacillati</taxon>
        <taxon>Bacillota</taxon>
        <taxon>Clostridia</taxon>
        <taxon>Lachnospirales</taxon>
        <taxon>Lachnospiraceae</taxon>
        <taxon>Variimorphobacter</taxon>
    </lineage>
</organism>
<dbReference type="Gene3D" id="3.90.1150.10">
    <property type="entry name" value="Aspartate Aminotransferase, domain 1"/>
    <property type="match status" value="1"/>
</dbReference>
<dbReference type="PANTHER" id="PTHR46383:SF3">
    <property type="entry name" value="ASPARTATE AMINOTRANSFERASE-RELATED"/>
    <property type="match status" value="1"/>
</dbReference>
<dbReference type="AlphaFoldDB" id="A0A839K5Q1"/>
<feature type="domain" description="Aminotransferase class I/classII large" evidence="7">
    <location>
        <begin position="29"/>
        <end position="378"/>
    </location>
</feature>
<dbReference type="InterPro" id="IPR004839">
    <property type="entry name" value="Aminotransferase_I/II_large"/>
</dbReference>
<dbReference type="Gene3D" id="3.40.640.10">
    <property type="entry name" value="Type I PLP-dependent aspartate aminotransferase-like (Major domain)"/>
    <property type="match status" value="1"/>
</dbReference>
<dbReference type="InterPro" id="IPR004838">
    <property type="entry name" value="NHTrfase_class1_PyrdxlP-BS"/>
</dbReference>
<evidence type="ECO:0000313" key="8">
    <source>
        <dbReference type="EMBL" id="MBB2184512.1"/>
    </source>
</evidence>
<dbReference type="EC" id="2.6.1.-" evidence="6"/>
<dbReference type="EMBL" id="JACEGA010000001">
    <property type="protein sequence ID" value="MBB2184512.1"/>
    <property type="molecule type" value="Genomic_DNA"/>
</dbReference>
<gene>
    <name evidence="8" type="ORF">H0486_16660</name>
</gene>
<dbReference type="InterPro" id="IPR015421">
    <property type="entry name" value="PyrdxlP-dep_Trfase_major"/>
</dbReference>
<keyword evidence="3 6" id="KW-0032">Aminotransferase</keyword>
<keyword evidence="9" id="KW-1185">Reference proteome</keyword>
<sequence>MRNPLSKTVVDIKPSGIRKFFDIVSEMKDAISLGVGEPDFDTPWHIREEGIYSLEKGKTFYTSNAGLKELKIEICNYLKRRFDLEYDYNKETLITVGGSEAIDIALRAMLEPGDEVLIPQPCYVSYHPCTILAGGVPVVIELKGENEFKLTKEQLLESITDKTKVLILAYPNNPTGAIMNYDDLKAIVDVIIDKDIIVISDEIYSELTYGSKHVSIASFPGMKERTIVINGFSKSYAMTGWRLGYAVGPAIVIEQMTKIHQFAIMCAPTTSQYAGIEAVKNGDVDVEFMRDAYDKRRRYVIHALRNMGLECFEPFGAFYVFPCIKSLGMTSEEFATKLLQEEKVAVVPGTAFGDCGEGYLRISYAYSIENLKIALERIERFVTKYKK</sequence>
<evidence type="ECO:0000256" key="1">
    <source>
        <dbReference type="ARBA" id="ARBA00001933"/>
    </source>
</evidence>
<dbReference type="GO" id="GO:0008483">
    <property type="term" value="F:transaminase activity"/>
    <property type="evidence" value="ECO:0007669"/>
    <property type="project" value="UniProtKB-KW"/>
</dbReference>
<dbReference type="SUPFAM" id="SSF53383">
    <property type="entry name" value="PLP-dependent transferases"/>
    <property type="match status" value="1"/>
</dbReference>
<evidence type="ECO:0000256" key="6">
    <source>
        <dbReference type="RuleBase" id="RU000481"/>
    </source>
</evidence>
<dbReference type="GO" id="GO:0006520">
    <property type="term" value="P:amino acid metabolic process"/>
    <property type="evidence" value="ECO:0007669"/>
    <property type="project" value="InterPro"/>
</dbReference>
<reference evidence="8 9" key="1">
    <citation type="submission" date="2020-07" db="EMBL/GenBank/DDBJ databases">
        <title>Characterization and genome sequencing of isolate MD1, a novel member within the family Lachnospiraceae.</title>
        <authorList>
            <person name="Rettenmaier R."/>
            <person name="Di Bello L."/>
            <person name="Zinser C."/>
            <person name="Scheitz K."/>
            <person name="Liebl W."/>
            <person name="Zverlov V."/>
        </authorList>
    </citation>
    <scope>NUCLEOTIDE SEQUENCE [LARGE SCALE GENOMIC DNA]</scope>
    <source>
        <strain evidence="8 9">MD1</strain>
    </source>
</reference>
<comment type="cofactor">
    <cofactor evidence="1 6">
        <name>pyridoxal 5'-phosphate</name>
        <dbReference type="ChEBI" id="CHEBI:597326"/>
    </cofactor>
</comment>
<evidence type="ECO:0000256" key="5">
    <source>
        <dbReference type="ARBA" id="ARBA00022898"/>
    </source>
</evidence>
<dbReference type="PROSITE" id="PS00105">
    <property type="entry name" value="AA_TRANSFER_CLASS_1"/>
    <property type="match status" value="1"/>
</dbReference>
<evidence type="ECO:0000256" key="4">
    <source>
        <dbReference type="ARBA" id="ARBA00022679"/>
    </source>
</evidence>
<evidence type="ECO:0000259" key="7">
    <source>
        <dbReference type="Pfam" id="PF00155"/>
    </source>
</evidence>
<evidence type="ECO:0000256" key="3">
    <source>
        <dbReference type="ARBA" id="ARBA00022576"/>
    </source>
</evidence>
<dbReference type="FunFam" id="3.40.640.10:FF:000033">
    <property type="entry name" value="Aspartate aminotransferase"/>
    <property type="match status" value="1"/>
</dbReference>
<dbReference type="InterPro" id="IPR050596">
    <property type="entry name" value="AspAT/PAT-like"/>
</dbReference>
<evidence type="ECO:0000313" key="9">
    <source>
        <dbReference type="Proteomes" id="UP000574276"/>
    </source>
</evidence>
<evidence type="ECO:0000256" key="2">
    <source>
        <dbReference type="ARBA" id="ARBA00007441"/>
    </source>
</evidence>
<comment type="similarity">
    <text evidence="2 6">Belongs to the class-I pyridoxal-phosphate-dependent aminotransferase family.</text>
</comment>
<dbReference type="RefSeq" id="WP_228354078.1">
    <property type="nucleotide sequence ID" value="NZ_JACEGA010000001.1"/>
</dbReference>
<dbReference type="Proteomes" id="UP000574276">
    <property type="component" value="Unassembled WGS sequence"/>
</dbReference>
<comment type="caution">
    <text evidence="8">The sequence shown here is derived from an EMBL/GenBank/DDBJ whole genome shotgun (WGS) entry which is preliminary data.</text>
</comment>
<proteinExistence type="inferred from homology"/>
<dbReference type="GO" id="GO:0030170">
    <property type="term" value="F:pyridoxal phosphate binding"/>
    <property type="evidence" value="ECO:0007669"/>
    <property type="project" value="InterPro"/>
</dbReference>
<name>A0A839K5Q1_9FIRM</name>
<dbReference type="Pfam" id="PF00155">
    <property type="entry name" value="Aminotran_1_2"/>
    <property type="match status" value="1"/>
</dbReference>
<keyword evidence="5" id="KW-0663">Pyridoxal phosphate</keyword>
<keyword evidence="4 6" id="KW-0808">Transferase</keyword>
<dbReference type="CDD" id="cd00609">
    <property type="entry name" value="AAT_like"/>
    <property type="match status" value="1"/>
</dbReference>
<accession>A0A839K5Q1</accession>
<dbReference type="InterPro" id="IPR015422">
    <property type="entry name" value="PyrdxlP-dep_Trfase_small"/>
</dbReference>
<dbReference type="InterPro" id="IPR015424">
    <property type="entry name" value="PyrdxlP-dep_Trfase"/>
</dbReference>
<protein>
    <recommendedName>
        <fullName evidence="6">Aminotransferase</fullName>
        <ecNumber evidence="6">2.6.1.-</ecNumber>
    </recommendedName>
</protein>
<dbReference type="PANTHER" id="PTHR46383">
    <property type="entry name" value="ASPARTATE AMINOTRANSFERASE"/>
    <property type="match status" value="1"/>
</dbReference>